<dbReference type="InterPro" id="IPR001387">
    <property type="entry name" value="Cro/C1-type_HTH"/>
</dbReference>
<feature type="domain" description="HTH cro/C1-type" evidence="2">
    <location>
        <begin position="19"/>
        <end position="66"/>
    </location>
</feature>
<dbReference type="RefSeq" id="WP_186988501.1">
    <property type="nucleotide sequence ID" value="NZ_CP052909.1"/>
</dbReference>
<dbReference type="PROSITE" id="PS50943">
    <property type="entry name" value="HTH_CROC1"/>
    <property type="match status" value="1"/>
</dbReference>
<dbReference type="CDD" id="cd00093">
    <property type="entry name" value="HTH_XRE"/>
    <property type="match status" value="1"/>
</dbReference>
<dbReference type="Proteomes" id="UP000515514">
    <property type="component" value="Chromosome"/>
</dbReference>
<dbReference type="Gene3D" id="1.10.260.40">
    <property type="entry name" value="lambda repressor-like DNA-binding domains"/>
    <property type="match status" value="1"/>
</dbReference>
<gene>
    <name evidence="3" type="ORF">ALE3EI_2119</name>
</gene>
<dbReference type="SMART" id="SM00530">
    <property type="entry name" value="HTH_XRE"/>
    <property type="match status" value="1"/>
</dbReference>
<dbReference type="KEGG" id="alti:ALE3EI_2119"/>
<evidence type="ECO:0000313" key="3">
    <source>
        <dbReference type="EMBL" id="QNJ98666.1"/>
    </source>
</evidence>
<feature type="compositionally biased region" description="Basic and acidic residues" evidence="1">
    <location>
        <begin position="85"/>
        <end position="99"/>
    </location>
</feature>
<keyword evidence="3" id="KW-0238">DNA-binding</keyword>
<protein>
    <submittedName>
        <fullName evidence="3">DNA-binding protein</fullName>
    </submittedName>
</protein>
<accession>A0A7G8PWF0</accession>
<organism evidence="3 4">
    <name type="scientific">Constantimarinum furrinae</name>
    <dbReference type="NCBI Taxonomy" id="2562285"/>
    <lineage>
        <taxon>Bacteria</taxon>
        <taxon>Pseudomonadati</taxon>
        <taxon>Bacteroidota</taxon>
        <taxon>Flavobacteriia</taxon>
        <taxon>Flavobacteriales</taxon>
        <taxon>Flavobacteriaceae</taxon>
        <taxon>Altibacter/Constantimarinum group</taxon>
        <taxon>Constantimarinum</taxon>
    </lineage>
</organism>
<feature type="compositionally biased region" description="Polar residues" evidence="1">
    <location>
        <begin position="100"/>
        <end position="112"/>
    </location>
</feature>
<evidence type="ECO:0000256" key="1">
    <source>
        <dbReference type="SAM" id="MobiDB-lite"/>
    </source>
</evidence>
<evidence type="ECO:0000259" key="2">
    <source>
        <dbReference type="PROSITE" id="PS50943"/>
    </source>
</evidence>
<evidence type="ECO:0000313" key="4">
    <source>
        <dbReference type="Proteomes" id="UP000515514"/>
    </source>
</evidence>
<name>A0A7G8PWF0_9FLAO</name>
<dbReference type="SUPFAM" id="SSF47413">
    <property type="entry name" value="lambda repressor-like DNA-binding domains"/>
    <property type="match status" value="1"/>
</dbReference>
<keyword evidence="4" id="KW-1185">Reference proteome</keyword>
<feature type="region of interest" description="Disordered" evidence="1">
    <location>
        <begin position="76"/>
        <end position="112"/>
    </location>
</feature>
<dbReference type="EMBL" id="CP052909">
    <property type="protein sequence ID" value="QNJ98666.1"/>
    <property type="molecule type" value="Genomic_DNA"/>
</dbReference>
<sequence>MVNSTDFAKRLEKILAFYGLSAAAFSEEIDFNRSTMSHLLSGRNKPSLDFIMKVIQKFPEVELYWLLNGKGSFPAQSKTIQETSSSEHNEPLPKNESKPASRSASASIPVTGNSEKEIDRVIIFYKDGSFKAYEN</sequence>
<dbReference type="GO" id="GO:0003677">
    <property type="term" value="F:DNA binding"/>
    <property type="evidence" value="ECO:0007669"/>
    <property type="project" value="UniProtKB-KW"/>
</dbReference>
<dbReference type="AlphaFoldDB" id="A0A7G8PWF0"/>
<proteinExistence type="predicted"/>
<dbReference type="InterPro" id="IPR010982">
    <property type="entry name" value="Lambda_DNA-bd_dom_sf"/>
</dbReference>
<reference evidence="3 4" key="1">
    <citation type="submission" date="2020-04" db="EMBL/GenBank/DDBJ databases">
        <title>Genome sequence of Altibacter aquimarinus strain ALE3EI.</title>
        <authorList>
            <person name="Oh H.-M."/>
            <person name="Jang D."/>
        </authorList>
    </citation>
    <scope>NUCLEOTIDE SEQUENCE [LARGE SCALE GENOMIC DNA]</scope>
    <source>
        <strain evidence="3 4">ALE3EI</strain>
    </source>
</reference>